<feature type="binding site" evidence="15">
    <location>
        <position position="570"/>
    </location>
    <ligand>
        <name>Ca(2+)</name>
        <dbReference type="ChEBI" id="CHEBI:29108"/>
    </ligand>
</feature>
<keyword evidence="7 15" id="KW-0479">Metal-binding</keyword>
<keyword evidence="12" id="KW-0843">Virulence</keyword>
<evidence type="ECO:0000256" key="5">
    <source>
        <dbReference type="ARBA" id="ARBA00022525"/>
    </source>
</evidence>
<dbReference type="Proteomes" id="UP000245783">
    <property type="component" value="Unassembled WGS sequence"/>
</dbReference>
<feature type="signal peptide" evidence="16">
    <location>
        <begin position="1"/>
        <end position="19"/>
    </location>
</feature>
<dbReference type="GO" id="GO:0005576">
    <property type="term" value="C:extracellular region"/>
    <property type="evidence" value="ECO:0007669"/>
    <property type="project" value="UniProtKB-SubCell"/>
</dbReference>
<dbReference type="OrthoDB" id="409122at2759"/>
<name>A0A316WAB4_9BASI</name>
<dbReference type="GeneID" id="37037424"/>
<feature type="chain" id="PRO_5016392489" description="tripeptidyl-peptidase II" evidence="16">
    <location>
        <begin position="20"/>
        <end position="610"/>
    </location>
</feature>
<feature type="binding site" evidence="15">
    <location>
        <position position="591"/>
    </location>
    <ligand>
        <name>Ca(2+)</name>
        <dbReference type="ChEBI" id="CHEBI:29108"/>
    </ligand>
</feature>
<dbReference type="GO" id="GO:0004252">
    <property type="term" value="F:serine-type endopeptidase activity"/>
    <property type="evidence" value="ECO:0007669"/>
    <property type="project" value="UniProtKB-UniRule"/>
</dbReference>
<feature type="active site" description="Charge relay system" evidence="15">
    <location>
        <position position="309"/>
    </location>
</feature>
<comment type="subcellular location">
    <subcellularLocation>
        <location evidence="3">Secreted</location>
        <location evidence="3">Extracellular space</location>
    </subcellularLocation>
</comment>
<dbReference type="CDD" id="cd04056">
    <property type="entry name" value="Peptidases_S53"/>
    <property type="match status" value="1"/>
</dbReference>
<sequence length="610" mass="65235">MRFTTFTALAIVLASMAVAAPAPSAMRVKESVTMPSGWVRRGPVAAGTEIPLSIALKQRAFADLESEILAVSDPKSPRYGKFLSREQVSSYLTPSAESAAAVRRWLEEHSVKEDLSRRSFAGDWVRATVPVERASAMLGGAEFAEFLNERTGEVVVRALEYSVPESVFDHVDLVGPTTYFGKPLAHRAPSRIAEWLPVGYKPHADETVVHADNRLAVNVAAAVPPPACTTTNQTTLTCIRQLYGTIDYKVQKPNSQFIGISGFLEEYPNDKDFNQFLSTERPDALAANYKYRLTQIDGGGNNQSKPGVEANLDVQTVAAISFNIPSTYYSNGGRPPFNPDQATPTNTNEPYTTEFEYLLSQQTIPSVVSTSYGDDEQTVPRDYAVRVCGEIAGLAARGVSMVFSSGDNGVGSDGNCVSNDGKKTRKFLPAFPASCPYSITVGGTEAYAPEVAVSSKIGGFFAGGGFSEYFARPAYQDNAVKGYLKTLGKKHAGLFNPNGRAYPDIAAQASRYLIVVGGRYVRVGGTSASGPTIASIIALLNDARAAVGRPNLGWINPLLYYGQPEQVLTDITSGSSAGCDTDGFPAAKGWDPVTGFGTPNFKKLLAAATA</sequence>
<dbReference type="CDD" id="cd11377">
    <property type="entry name" value="Pro-peptidase_S53"/>
    <property type="match status" value="1"/>
</dbReference>
<dbReference type="PANTHER" id="PTHR14218">
    <property type="entry name" value="PROTEASE S8 TRIPEPTIDYL PEPTIDASE I CLN2"/>
    <property type="match status" value="1"/>
</dbReference>
<dbReference type="Pfam" id="PF09286">
    <property type="entry name" value="Pro-kuma_activ"/>
    <property type="match status" value="1"/>
</dbReference>
<dbReference type="GO" id="GO:0046872">
    <property type="term" value="F:metal ion binding"/>
    <property type="evidence" value="ECO:0007669"/>
    <property type="project" value="UniProtKB-UniRule"/>
</dbReference>
<keyword evidence="8 16" id="KW-0732">Signal</keyword>
<keyword evidence="11 15" id="KW-0106">Calcium</keyword>
<dbReference type="RefSeq" id="XP_025373148.1">
    <property type="nucleotide sequence ID" value="XM_025515554.1"/>
</dbReference>
<dbReference type="PANTHER" id="PTHR14218:SF15">
    <property type="entry name" value="TRIPEPTIDYL-PEPTIDASE 1"/>
    <property type="match status" value="1"/>
</dbReference>
<evidence type="ECO:0000256" key="12">
    <source>
        <dbReference type="ARBA" id="ARBA00023026"/>
    </source>
</evidence>
<feature type="binding site" evidence="15">
    <location>
        <position position="589"/>
    </location>
    <ligand>
        <name>Ca(2+)</name>
        <dbReference type="ChEBI" id="CHEBI:29108"/>
    </ligand>
</feature>
<dbReference type="PROSITE" id="PS51695">
    <property type="entry name" value="SEDOLISIN"/>
    <property type="match status" value="1"/>
</dbReference>
<evidence type="ECO:0000256" key="3">
    <source>
        <dbReference type="ARBA" id="ARBA00004239"/>
    </source>
</evidence>
<dbReference type="GO" id="GO:0006508">
    <property type="term" value="P:proteolysis"/>
    <property type="evidence" value="ECO:0007669"/>
    <property type="project" value="UniProtKB-KW"/>
</dbReference>
<keyword evidence="14" id="KW-0325">Glycoprotein</keyword>
<dbReference type="EC" id="3.4.14.10" evidence="4"/>
<dbReference type="InParanoid" id="A0A316WAB4"/>
<dbReference type="AlphaFoldDB" id="A0A316WAB4"/>
<evidence type="ECO:0000256" key="1">
    <source>
        <dbReference type="ARBA" id="ARBA00001910"/>
    </source>
</evidence>
<gene>
    <name evidence="18" type="ORF">IE81DRAFT_338852</name>
</gene>
<accession>A0A316WAB4</accession>
<evidence type="ECO:0000256" key="16">
    <source>
        <dbReference type="SAM" id="SignalP"/>
    </source>
</evidence>
<dbReference type="GO" id="GO:0008240">
    <property type="term" value="F:tripeptidyl-peptidase activity"/>
    <property type="evidence" value="ECO:0007669"/>
    <property type="project" value="UniProtKB-EC"/>
</dbReference>
<evidence type="ECO:0000256" key="11">
    <source>
        <dbReference type="ARBA" id="ARBA00022837"/>
    </source>
</evidence>
<dbReference type="InterPro" id="IPR050819">
    <property type="entry name" value="Tripeptidyl-peptidase_I"/>
</dbReference>
<dbReference type="Pfam" id="PF00082">
    <property type="entry name" value="Peptidase_S8"/>
    <property type="match status" value="1"/>
</dbReference>
<dbReference type="EMBL" id="KZ819352">
    <property type="protein sequence ID" value="PWN45988.1"/>
    <property type="molecule type" value="Genomic_DNA"/>
</dbReference>
<evidence type="ECO:0000256" key="2">
    <source>
        <dbReference type="ARBA" id="ARBA00002451"/>
    </source>
</evidence>
<feature type="active site" description="Charge relay system" evidence="15">
    <location>
        <position position="527"/>
    </location>
</feature>
<evidence type="ECO:0000256" key="4">
    <source>
        <dbReference type="ARBA" id="ARBA00012462"/>
    </source>
</evidence>
<evidence type="ECO:0000256" key="7">
    <source>
        <dbReference type="ARBA" id="ARBA00022723"/>
    </source>
</evidence>
<keyword evidence="6 15" id="KW-0645">Protease</keyword>
<dbReference type="SMART" id="SM00944">
    <property type="entry name" value="Pro-kuma_activ"/>
    <property type="match status" value="1"/>
</dbReference>
<keyword evidence="9 15" id="KW-0378">Hydrolase</keyword>
<evidence type="ECO:0000256" key="6">
    <source>
        <dbReference type="ARBA" id="ARBA00022670"/>
    </source>
</evidence>
<reference evidence="18 19" key="1">
    <citation type="journal article" date="2018" name="Mol. Biol. Evol.">
        <title>Broad Genomic Sampling Reveals a Smut Pathogenic Ancestry of the Fungal Clade Ustilaginomycotina.</title>
        <authorList>
            <person name="Kijpornyongpan T."/>
            <person name="Mondo S.J."/>
            <person name="Barry K."/>
            <person name="Sandor L."/>
            <person name="Lee J."/>
            <person name="Lipzen A."/>
            <person name="Pangilinan J."/>
            <person name="LaButti K."/>
            <person name="Hainaut M."/>
            <person name="Henrissat B."/>
            <person name="Grigoriev I.V."/>
            <person name="Spatafora J.W."/>
            <person name="Aime M.C."/>
        </authorList>
    </citation>
    <scope>NUCLEOTIDE SEQUENCE [LARGE SCALE GENOMIC DNA]</scope>
    <source>
        <strain evidence="18 19">MCA 4658</strain>
    </source>
</reference>
<evidence type="ECO:0000256" key="9">
    <source>
        <dbReference type="ARBA" id="ARBA00022801"/>
    </source>
</evidence>
<evidence type="ECO:0000256" key="13">
    <source>
        <dbReference type="ARBA" id="ARBA00023145"/>
    </source>
</evidence>
<organism evidence="18 19">
    <name type="scientific">Ceraceosorus guamensis</name>
    <dbReference type="NCBI Taxonomy" id="1522189"/>
    <lineage>
        <taxon>Eukaryota</taxon>
        <taxon>Fungi</taxon>
        <taxon>Dikarya</taxon>
        <taxon>Basidiomycota</taxon>
        <taxon>Ustilaginomycotina</taxon>
        <taxon>Exobasidiomycetes</taxon>
        <taxon>Ceraceosorales</taxon>
        <taxon>Ceraceosoraceae</taxon>
        <taxon>Ceraceosorus</taxon>
    </lineage>
</organism>
<keyword evidence="5" id="KW-0964">Secreted</keyword>
<evidence type="ECO:0000256" key="14">
    <source>
        <dbReference type="ARBA" id="ARBA00023180"/>
    </source>
</evidence>
<evidence type="ECO:0000313" key="18">
    <source>
        <dbReference type="EMBL" id="PWN45988.1"/>
    </source>
</evidence>
<comment type="function">
    <text evidence="2">Secreted tripeptidyl-peptidase which degrades proteins at acidic pHs and is involved in virulence.</text>
</comment>
<dbReference type="FunFam" id="3.40.50.200:FF:000015">
    <property type="entry name" value="Tripeptidyl peptidase A"/>
    <property type="match status" value="1"/>
</dbReference>
<evidence type="ECO:0000259" key="17">
    <source>
        <dbReference type="PROSITE" id="PS51695"/>
    </source>
</evidence>
<evidence type="ECO:0000256" key="10">
    <source>
        <dbReference type="ARBA" id="ARBA00022825"/>
    </source>
</evidence>
<comment type="cofactor">
    <cofactor evidence="15">
        <name>Ca(2+)</name>
        <dbReference type="ChEBI" id="CHEBI:29108"/>
    </cofactor>
    <text evidence="15">Binds 1 Ca(2+) ion per subunit.</text>
</comment>
<keyword evidence="19" id="KW-1185">Reference proteome</keyword>
<dbReference type="InterPro" id="IPR015366">
    <property type="entry name" value="S53_propep"/>
</dbReference>
<evidence type="ECO:0000313" key="19">
    <source>
        <dbReference type="Proteomes" id="UP000245783"/>
    </source>
</evidence>
<dbReference type="InterPro" id="IPR036852">
    <property type="entry name" value="Peptidase_S8/S53_dom_sf"/>
</dbReference>
<feature type="domain" description="Peptidase S53" evidence="17">
    <location>
        <begin position="233"/>
        <end position="610"/>
    </location>
</feature>
<comment type="catalytic activity">
    <reaction evidence="1">
        <text>Release of an N-terminal tripeptide from a polypeptide.</text>
        <dbReference type="EC" id="3.4.14.10"/>
    </reaction>
</comment>
<proteinExistence type="predicted"/>
<evidence type="ECO:0000256" key="8">
    <source>
        <dbReference type="ARBA" id="ARBA00022729"/>
    </source>
</evidence>
<evidence type="ECO:0000256" key="15">
    <source>
        <dbReference type="PROSITE-ProRule" id="PRU01032"/>
    </source>
</evidence>
<keyword evidence="13" id="KW-0865">Zymogen</keyword>
<keyword evidence="10 15" id="KW-0720">Serine protease</keyword>
<dbReference type="InterPro" id="IPR030400">
    <property type="entry name" value="Sedolisin_dom"/>
</dbReference>
<protein>
    <recommendedName>
        <fullName evidence="4">tripeptidyl-peptidase II</fullName>
        <ecNumber evidence="4">3.4.14.10</ecNumber>
    </recommendedName>
</protein>
<dbReference type="Gene3D" id="3.40.50.200">
    <property type="entry name" value="Peptidase S8/S53 domain"/>
    <property type="match status" value="1"/>
</dbReference>
<dbReference type="InterPro" id="IPR000209">
    <property type="entry name" value="Peptidase_S8/S53_dom"/>
</dbReference>
<feature type="binding site" evidence="15">
    <location>
        <position position="571"/>
    </location>
    <ligand>
        <name>Ca(2+)</name>
        <dbReference type="ChEBI" id="CHEBI:29108"/>
    </ligand>
</feature>
<dbReference type="SUPFAM" id="SSF52743">
    <property type="entry name" value="Subtilisin-like"/>
    <property type="match status" value="1"/>
</dbReference>
<dbReference type="STRING" id="1522189.A0A316WAB4"/>
<feature type="active site" description="Charge relay system" evidence="15">
    <location>
        <position position="313"/>
    </location>
</feature>
<dbReference type="SUPFAM" id="SSF54897">
    <property type="entry name" value="Protease propeptides/inhibitors"/>
    <property type="match status" value="1"/>
</dbReference>